<keyword evidence="6 8" id="KW-1133">Transmembrane helix</keyword>
<protein>
    <recommendedName>
        <fullName evidence="9">Wax synthase domain-containing protein</fullName>
    </recommendedName>
</protein>
<sequence length="397" mass="45355">MNSLNDRTATTVLGDHTFDGRVFVFSSWLNIWDFSLPHLYLIVAFYSVATRKRTLGCIASLLGVKAYLETTQSYHLYWKGATALMCFAYAYGAIKVAELGIVMLKHKEDQYDPQVGRGTRGTATVDRIKWSLAATANLRCIGFKCGKREYPIPRPTRSEILFPAFRKLGVVDVLTTVMHHLALHNGGSTLTSRPSWQQISIVFLIGISLFNLFQGLYGVLQYFGLYWLDMSPSQWPPMLLKPWTATSLSQFWSKEWHSVFRRIFLFYTDLIVEPMTSHYRLSSRSQAALRTVTVFFMSALLHDLGLYLFWRQHSLRTYVFFLSQGLGVLLEQFVGISKYPVLGFIWTYSFLFFSAGPFGMIGDVVDHGMPNTILTDGFFHDISITSRLINFCFNTNL</sequence>
<evidence type="ECO:0000256" key="7">
    <source>
        <dbReference type="ARBA" id="ARBA00023136"/>
    </source>
</evidence>
<dbReference type="AlphaFoldDB" id="R4XDA1"/>
<evidence type="ECO:0000256" key="4">
    <source>
        <dbReference type="ARBA" id="ARBA00022679"/>
    </source>
</evidence>
<feature type="transmembrane region" description="Helical" evidence="8">
    <location>
        <begin position="201"/>
        <end position="228"/>
    </location>
</feature>
<dbReference type="STRING" id="1097556.R4XDA1"/>
<dbReference type="EMBL" id="CAHR02000083">
    <property type="protein sequence ID" value="CCG82383.1"/>
    <property type="molecule type" value="Genomic_DNA"/>
</dbReference>
<dbReference type="GO" id="GO:0008374">
    <property type="term" value="F:O-acyltransferase activity"/>
    <property type="evidence" value="ECO:0007669"/>
    <property type="project" value="InterPro"/>
</dbReference>
<proteinExistence type="inferred from homology"/>
<keyword evidence="5 8" id="KW-0812">Transmembrane</keyword>
<dbReference type="PANTHER" id="PTHR31595:SF57">
    <property type="entry name" value="OS04G0481900 PROTEIN"/>
    <property type="match status" value="1"/>
</dbReference>
<evidence type="ECO:0000256" key="8">
    <source>
        <dbReference type="SAM" id="Phobius"/>
    </source>
</evidence>
<dbReference type="InterPro" id="IPR044851">
    <property type="entry name" value="Wax_synthase"/>
</dbReference>
<dbReference type="Proteomes" id="UP000013776">
    <property type="component" value="Unassembled WGS sequence"/>
</dbReference>
<keyword evidence="7 8" id="KW-0472">Membrane</keyword>
<dbReference type="Pfam" id="PF13813">
    <property type="entry name" value="MBOAT_2"/>
    <property type="match status" value="1"/>
</dbReference>
<evidence type="ECO:0000256" key="1">
    <source>
        <dbReference type="ARBA" id="ARBA00004141"/>
    </source>
</evidence>
<evidence type="ECO:0000256" key="6">
    <source>
        <dbReference type="ARBA" id="ARBA00022989"/>
    </source>
</evidence>
<evidence type="ECO:0000256" key="2">
    <source>
        <dbReference type="ARBA" id="ARBA00005179"/>
    </source>
</evidence>
<comment type="caution">
    <text evidence="10">The sequence shown here is derived from an EMBL/GenBank/DDBJ whole genome shotgun (WGS) entry which is preliminary data.</text>
</comment>
<reference evidence="10 11" key="1">
    <citation type="journal article" date="2013" name="MBio">
        <title>Genome sequencing of the plant pathogen Taphrina deformans, the causal agent of peach leaf curl.</title>
        <authorList>
            <person name="Cisse O.H."/>
            <person name="Almeida J.M.G.C.F."/>
            <person name="Fonseca A."/>
            <person name="Kumar A.A."/>
            <person name="Salojaervi J."/>
            <person name="Overmyer K."/>
            <person name="Hauser P.M."/>
            <person name="Pagni M."/>
        </authorList>
    </citation>
    <scope>NUCLEOTIDE SEQUENCE [LARGE SCALE GENOMIC DNA]</scope>
    <source>
        <strain evidence="11">PYCC 5710 / ATCC 11124 / CBS 356.35 / IMI 108563 / JCM 9778 / NBRC 8474</strain>
    </source>
</reference>
<evidence type="ECO:0000313" key="10">
    <source>
        <dbReference type="EMBL" id="CCG82383.1"/>
    </source>
</evidence>
<dbReference type="PANTHER" id="PTHR31595">
    <property type="entry name" value="LONG-CHAIN-ALCOHOL O-FATTY-ACYLTRANSFERASE 3-RELATED"/>
    <property type="match status" value="1"/>
</dbReference>
<evidence type="ECO:0000256" key="5">
    <source>
        <dbReference type="ARBA" id="ARBA00022692"/>
    </source>
</evidence>
<keyword evidence="4" id="KW-0808">Transferase</keyword>
<evidence type="ECO:0000313" key="11">
    <source>
        <dbReference type="Proteomes" id="UP000013776"/>
    </source>
</evidence>
<comment type="similarity">
    <text evidence="3">Belongs to the wax synthase family.</text>
</comment>
<dbReference type="VEuPathDB" id="FungiDB:TAPDE_002376"/>
<feature type="transmembrane region" description="Helical" evidence="8">
    <location>
        <begin position="341"/>
        <end position="361"/>
    </location>
</feature>
<accession>R4XDA1</accession>
<comment type="pathway">
    <text evidence="2">Secondary metabolite biosynthesis.</text>
</comment>
<dbReference type="GO" id="GO:0006629">
    <property type="term" value="P:lipid metabolic process"/>
    <property type="evidence" value="ECO:0007669"/>
    <property type="project" value="InterPro"/>
</dbReference>
<gene>
    <name evidence="10" type="ORF">TAPDE_002376</name>
</gene>
<feature type="domain" description="Wax synthase" evidence="9">
    <location>
        <begin position="235"/>
        <end position="322"/>
    </location>
</feature>
<evidence type="ECO:0000256" key="3">
    <source>
        <dbReference type="ARBA" id="ARBA00007282"/>
    </source>
</evidence>
<keyword evidence="11" id="KW-1185">Reference proteome</keyword>
<evidence type="ECO:0000259" key="9">
    <source>
        <dbReference type="Pfam" id="PF13813"/>
    </source>
</evidence>
<dbReference type="InterPro" id="IPR032805">
    <property type="entry name" value="Wax_synthase_dom"/>
</dbReference>
<name>R4XDA1_TAPDE</name>
<dbReference type="OrthoDB" id="1077582at2759"/>
<organism evidence="10 11">
    <name type="scientific">Taphrina deformans (strain PYCC 5710 / ATCC 11124 / CBS 356.35 / IMI 108563 / JCM 9778 / NBRC 8474)</name>
    <name type="common">Peach leaf curl fungus</name>
    <name type="synonym">Lalaria deformans</name>
    <dbReference type="NCBI Taxonomy" id="1097556"/>
    <lineage>
        <taxon>Eukaryota</taxon>
        <taxon>Fungi</taxon>
        <taxon>Dikarya</taxon>
        <taxon>Ascomycota</taxon>
        <taxon>Taphrinomycotina</taxon>
        <taxon>Taphrinomycetes</taxon>
        <taxon>Taphrinales</taxon>
        <taxon>Taphrinaceae</taxon>
        <taxon>Taphrina</taxon>
    </lineage>
</organism>
<comment type="subcellular location">
    <subcellularLocation>
        <location evidence="1">Membrane</location>
        <topology evidence="1">Multi-pass membrane protein</topology>
    </subcellularLocation>
</comment>
<feature type="transmembrane region" description="Helical" evidence="8">
    <location>
        <begin position="317"/>
        <end position="335"/>
    </location>
</feature>
<feature type="transmembrane region" description="Helical" evidence="8">
    <location>
        <begin position="31"/>
        <end position="49"/>
    </location>
</feature>
<feature type="transmembrane region" description="Helical" evidence="8">
    <location>
        <begin position="287"/>
        <end position="310"/>
    </location>
</feature>
<dbReference type="GO" id="GO:0016020">
    <property type="term" value="C:membrane"/>
    <property type="evidence" value="ECO:0007669"/>
    <property type="project" value="UniProtKB-SubCell"/>
</dbReference>